<evidence type="ECO:0000256" key="1">
    <source>
        <dbReference type="ARBA" id="ARBA00003141"/>
    </source>
</evidence>
<evidence type="ECO:0000256" key="5">
    <source>
        <dbReference type="ARBA" id="ARBA00022691"/>
    </source>
</evidence>
<dbReference type="PANTHER" id="PTHR30352">
    <property type="entry name" value="PYRUVATE FORMATE-LYASE-ACTIVATING ENZYME"/>
    <property type="match status" value="1"/>
</dbReference>
<keyword evidence="7 10" id="KW-0560">Oxidoreductase</keyword>
<evidence type="ECO:0000256" key="10">
    <source>
        <dbReference type="RuleBase" id="RU362053"/>
    </source>
</evidence>
<keyword evidence="8 10" id="KW-0408">Iron</keyword>
<evidence type="ECO:0000313" key="13">
    <source>
        <dbReference type="Proteomes" id="UP000033607"/>
    </source>
</evidence>
<dbReference type="AlphaFoldDB" id="A0A0J9HLJ6"/>
<comment type="subcellular location">
    <subcellularLocation>
        <location evidence="10">Cytoplasm</location>
    </subcellularLocation>
</comment>
<reference evidence="12 13" key="1">
    <citation type="submission" date="2015-06" db="EMBL/GenBank/DDBJ databases">
        <title>Draft genome assembly of filamentous brackish cyanobacterium Limnoraphis robusta strain CS-951.</title>
        <authorList>
            <person name="Willis A."/>
            <person name="Parks M."/>
            <person name="Burford M.A."/>
        </authorList>
    </citation>
    <scope>NUCLEOTIDE SEQUENCE [LARGE SCALE GENOMIC DNA]</scope>
    <source>
        <strain evidence="12 13">CS-951</strain>
    </source>
</reference>
<gene>
    <name evidence="12" type="ORF">WN50_38160</name>
</gene>
<comment type="caution">
    <text evidence="12">The sequence shown here is derived from an EMBL/GenBank/DDBJ whole genome shotgun (WGS) entry which is preliminary data.</text>
</comment>
<keyword evidence="4 10" id="KW-0004">4Fe-4S</keyword>
<feature type="domain" description="Radical SAM core" evidence="11">
    <location>
        <begin position="27"/>
        <end position="252"/>
    </location>
</feature>
<dbReference type="GO" id="GO:0043365">
    <property type="term" value="F:[formate-C-acetyltransferase]-activating enzyme activity"/>
    <property type="evidence" value="ECO:0007669"/>
    <property type="project" value="UniProtKB-UniRule"/>
</dbReference>
<dbReference type="EMBL" id="LATL02000275">
    <property type="protein sequence ID" value="KMW70064.1"/>
    <property type="molecule type" value="Genomic_DNA"/>
</dbReference>
<dbReference type="InterPro" id="IPR007197">
    <property type="entry name" value="rSAM"/>
</dbReference>
<dbReference type="NCBIfam" id="TIGR02493">
    <property type="entry name" value="PFLA"/>
    <property type="match status" value="1"/>
</dbReference>
<comment type="catalytic activity">
    <reaction evidence="10">
        <text>glycyl-[formate C-acetyltransferase] + reduced [flavodoxin] + S-adenosyl-L-methionine = glycin-2-yl radical-[formate C-acetyltransferase] + semiquinone [flavodoxin] + 5'-deoxyadenosine + L-methionine + H(+)</text>
        <dbReference type="Rhea" id="RHEA:19225"/>
        <dbReference type="Rhea" id="RHEA-COMP:10622"/>
        <dbReference type="Rhea" id="RHEA-COMP:12190"/>
        <dbReference type="Rhea" id="RHEA-COMP:12191"/>
        <dbReference type="Rhea" id="RHEA-COMP:14480"/>
        <dbReference type="ChEBI" id="CHEBI:15378"/>
        <dbReference type="ChEBI" id="CHEBI:17319"/>
        <dbReference type="ChEBI" id="CHEBI:29947"/>
        <dbReference type="ChEBI" id="CHEBI:32722"/>
        <dbReference type="ChEBI" id="CHEBI:57618"/>
        <dbReference type="ChEBI" id="CHEBI:57844"/>
        <dbReference type="ChEBI" id="CHEBI:59789"/>
        <dbReference type="ChEBI" id="CHEBI:140311"/>
        <dbReference type="EC" id="1.97.1.4"/>
    </reaction>
</comment>
<dbReference type="GO" id="GO:0051539">
    <property type="term" value="F:4 iron, 4 sulfur cluster binding"/>
    <property type="evidence" value="ECO:0007669"/>
    <property type="project" value="UniProtKB-UniRule"/>
</dbReference>
<dbReference type="RefSeq" id="WP_046278001.1">
    <property type="nucleotide sequence ID" value="NZ_LATL02000275.1"/>
</dbReference>
<keyword evidence="12" id="KW-0670">Pyruvate</keyword>
<name>A0A0J9HLJ6_9CYAN</name>
<dbReference type="InterPro" id="IPR013785">
    <property type="entry name" value="Aldolase_TIM"/>
</dbReference>
<dbReference type="InterPro" id="IPR001989">
    <property type="entry name" value="Radical_activat_CS"/>
</dbReference>
<dbReference type="SFLD" id="SFLDG01066">
    <property type="entry name" value="organic_radical-activating_enz"/>
    <property type="match status" value="1"/>
</dbReference>
<dbReference type="PROSITE" id="PS01087">
    <property type="entry name" value="RADICAL_ACTIVATING"/>
    <property type="match status" value="1"/>
</dbReference>
<dbReference type="Gene3D" id="3.20.20.70">
    <property type="entry name" value="Aldolase class I"/>
    <property type="match status" value="1"/>
</dbReference>
<dbReference type="PIRSF" id="PIRSF000371">
    <property type="entry name" value="PFL_act_enz"/>
    <property type="match status" value="1"/>
</dbReference>
<evidence type="ECO:0000256" key="6">
    <source>
        <dbReference type="ARBA" id="ARBA00022723"/>
    </source>
</evidence>
<dbReference type="GO" id="GO:0046872">
    <property type="term" value="F:metal ion binding"/>
    <property type="evidence" value="ECO:0007669"/>
    <property type="project" value="UniProtKB-UniRule"/>
</dbReference>
<dbReference type="PROSITE" id="PS51918">
    <property type="entry name" value="RADICAL_SAM"/>
    <property type="match status" value="1"/>
</dbReference>
<proteinExistence type="inferred from homology"/>
<accession>A0A0J9HLJ6</accession>
<evidence type="ECO:0000256" key="7">
    <source>
        <dbReference type="ARBA" id="ARBA00023002"/>
    </source>
</evidence>
<keyword evidence="5 10" id="KW-0949">S-adenosyl-L-methionine</keyword>
<dbReference type="GO" id="GO:0005737">
    <property type="term" value="C:cytoplasm"/>
    <property type="evidence" value="ECO:0007669"/>
    <property type="project" value="UniProtKB-SubCell"/>
</dbReference>
<dbReference type="PATRIC" id="fig|1637645.4.peg.5458"/>
<dbReference type="OrthoDB" id="9782387at2"/>
<organism evidence="12 13">
    <name type="scientific">Limnoraphis robusta CS-951</name>
    <dbReference type="NCBI Taxonomy" id="1637645"/>
    <lineage>
        <taxon>Bacteria</taxon>
        <taxon>Bacillati</taxon>
        <taxon>Cyanobacteriota</taxon>
        <taxon>Cyanophyceae</taxon>
        <taxon>Oscillatoriophycideae</taxon>
        <taxon>Oscillatoriales</taxon>
        <taxon>Sirenicapillariaceae</taxon>
        <taxon>Limnoraphis</taxon>
    </lineage>
</organism>
<dbReference type="InterPro" id="IPR012838">
    <property type="entry name" value="PFL1_activating"/>
</dbReference>
<evidence type="ECO:0000256" key="2">
    <source>
        <dbReference type="ARBA" id="ARBA00009777"/>
    </source>
</evidence>
<evidence type="ECO:0000256" key="3">
    <source>
        <dbReference type="ARBA" id="ARBA00021356"/>
    </source>
</evidence>
<dbReference type="InterPro" id="IPR058240">
    <property type="entry name" value="rSAM_sf"/>
</dbReference>
<dbReference type="InterPro" id="IPR012839">
    <property type="entry name" value="Organic_radical_activase"/>
</dbReference>
<comment type="similarity">
    <text evidence="2 10">Belongs to the organic radical-activating enzymes family.</text>
</comment>
<dbReference type="GO" id="GO:0016829">
    <property type="term" value="F:lyase activity"/>
    <property type="evidence" value="ECO:0007669"/>
    <property type="project" value="UniProtKB-KW"/>
</dbReference>
<dbReference type="PANTHER" id="PTHR30352:SF5">
    <property type="entry name" value="PYRUVATE FORMATE-LYASE 1-ACTIVATING ENZYME"/>
    <property type="match status" value="1"/>
</dbReference>
<evidence type="ECO:0000259" key="11">
    <source>
        <dbReference type="PROSITE" id="PS51918"/>
    </source>
</evidence>
<evidence type="ECO:0000256" key="9">
    <source>
        <dbReference type="ARBA" id="ARBA00023014"/>
    </source>
</evidence>
<dbReference type="SUPFAM" id="SSF102114">
    <property type="entry name" value="Radical SAM enzymes"/>
    <property type="match status" value="1"/>
</dbReference>
<keyword evidence="6 10" id="KW-0479">Metal-binding</keyword>
<evidence type="ECO:0000256" key="8">
    <source>
        <dbReference type="ARBA" id="ARBA00023004"/>
    </source>
</evidence>
<keyword evidence="9 10" id="KW-0411">Iron-sulfur</keyword>
<dbReference type="CDD" id="cd01335">
    <property type="entry name" value="Radical_SAM"/>
    <property type="match status" value="1"/>
</dbReference>
<dbReference type="SFLD" id="SFLDS00029">
    <property type="entry name" value="Radical_SAM"/>
    <property type="match status" value="1"/>
</dbReference>
<evidence type="ECO:0000313" key="12">
    <source>
        <dbReference type="EMBL" id="KMW70064.1"/>
    </source>
</evidence>
<keyword evidence="10" id="KW-0963">Cytoplasm</keyword>
<evidence type="ECO:0000256" key="4">
    <source>
        <dbReference type="ARBA" id="ARBA00022485"/>
    </source>
</evidence>
<protein>
    <recommendedName>
        <fullName evidence="3 10">Pyruvate formate-lyase-activating enzyme</fullName>
        <ecNumber evidence="10">1.97.1.4</ecNumber>
    </recommendedName>
</protein>
<comment type="cofactor">
    <cofactor evidence="10">
        <name>[4Fe-4S] cluster</name>
        <dbReference type="ChEBI" id="CHEBI:49883"/>
    </cofactor>
    <text evidence="10">Binds 1 [4Fe-4S] cluster. The cluster is coordinated with 3 cysteines and an exchangeable S-adenosyl-L-methionine.</text>
</comment>
<dbReference type="Pfam" id="PF04055">
    <property type="entry name" value="Radical_SAM"/>
    <property type="match status" value="1"/>
</dbReference>
<dbReference type="Proteomes" id="UP000033607">
    <property type="component" value="Unassembled WGS sequence"/>
</dbReference>
<dbReference type="InterPro" id="IPR034457">
    <property type="entry name" value="Organic_radical-activating"/>
</dbReference>
<keyword evidence="12" id="KW-0456">Lyase</keyword>
<sequence>MNLEGLNLHPETEIIGYIHSIETCGTVDGPGIRFVIFTQGCLLRCQYCHNPDTRNLQAGKVVTPKEIFEQIKKYRSYMKASGGGVTISGGEPLLQPEFIGEVFRLCKQAGIHTALDTSGFPKFEDAKKVLEFVDLVLLDLKAFYPETYQEVTAVSLEPVLRFTHYLNEIKKPTWVRFVLVPNLTDNLQEITELAQFVSTLSNVEKVEVLPFHKMGEYKWEEMGYEYKLKDTPAATVEQVQQVMEIFQRFGVKVE</sequence>
<dbReference type="EC" id="1.97.1.4" evidence="10"/>
<comment type="function">
    <text evidence="1 10">Activation of pyruvate formate-lyase under anaerobic conditions by generation of an organic free radical, using S-adenosylmethionine and reduced flavodoxin as cosubstrates to produce 5'-deoxy-adenosine.</text>
</comment>